<gene>
    <name evidence="1" type="ORF">ARMOST_17106</name>
</gene>
<reference evidence="2" key="1">
    <citation type="journal article" date="2017" name="Nat. Ecol. Evol.">
        <title>Genome expansion and lineage-specific genetic innovations in the forest pathogenic fungi Armillaria.</title>
        <authorList>
            <person name="Sipos G."/>
            <person name="Prasanna A.N."/>
            <person name="Walter M.C."/>
            <person name="O'Connor E."/>
            <person name="Balint B."/>
            <person name="Krizsan K."/>
            <person name="Kiss B."/>
            <person name="Hess J."/>
            <person name="Varga T."/>
            <person name="Slot J."/>
            <person name="Riley R."/>
            <person name="Boka B."/>
            <person name="Rigling D."/>
            <person name="Barry K."/>
            <person name="Lee J."/>
            <person name="Mihaltcheva S."/>
            <person name="LaButti K."/>
            <person name="Lipzen A."/>
            <person name="Waldron R."/>
            <person name="Moloney N.M."/>
            <person name="Sperisen C."/>
            <person name="Kredics L."/>
            <person name="Vagvoelgyi C."/>
            <person name="Patrignani A."/>
            <person name="Fitzpatrick D."/>
            <person name="Nagy I."/>
            <person name="Doyle S."/>
            <person name="Anderson J.B."/>
            <person name="Grigoriev I.V."/>
            <person name="Gueldener U."/>
            <person name="Muensterkoetter M."/>
            <person name="Nagy L.G."/>
        </authorList>
    </citation>
    <scope>NUCLEOTIDE SEQUENCE [LARGE SCALE GENOMIC DNA]</scope>
    <source>
        <strain evidence="2">C18/9</strain>
    </source>
</reference>
<keyword evidence="2" id="KW-1185">Reference proteome</keyword>
<dbReference type="InterPro" id="IPR032675">
    <property type="entry name" value="LRR_dom_sf"/>
</dbReference>
<evidence type="ECO:0000313" key="2">
    <source>
        <dbReference type="Proteomes" id="UP000219338"/>
    </source>
</evidence>
<dbReference type="Proteomes" id="UP000219338">
    <property type="component" value="Unassembled WGS sequence"/>
</dbReference>
<protein>
    <recommendedName>
        <fullName evidence="3">F-box domain-containing protein</fullName>
    </recommendedName>
</protein>
<name>A0A284RY36_ARMOS</name>
<evidence type="ECO:0000313" key="1">
    <source>
        <dbReference type="EMBL" id="SJL13659.1"/>
    </source>
</evidence>
<proteinExistence type="predicted"/>
<sequence>MSILKSLSRGETDVAKFVHNLSIITNFPHRYTDAYNKTARTKARALEKMMKLIISVIPQFVSLNYFHCDLECSGGYKSPDVDIIVRALAKLPHLTSLSLDFGHGPFLLVPPYLTRSSLSQFKNLHSVEICGEASSYETVLGPLLANNPELTRLTIFGGQSALVASLGEFQARYGIHDIPITSIFIRCSLDATIPQFLPHLRHLRIADIHDAVIPADFWMALVHKGITLVTLLTDTTTDALMAYLESYSGLEVLSLSPANDHHAEAFYRRVLLHHSYSLRKLSIEIKSVGKWCVGPRVLEVLSRCMKIVELNMPIYIVYQPSVVYDPRQGAMYLQHILTLLPNLRKLFLRGPKPTEEYTSLCLQSAISHFRSDRLLDLEVSTDLWVYRAKREDGVYVLRCVGTWKVTRLPWRLCLPIKPSSFGSPVISEKLPGDVQPRILARRRRYRLFLLAHSGWCRRKESIYLDKNALCQVDGRETRDNGGSKANKVTIKSARLPTATPLSSTVPDPPLEQALVDSAIDIRALAFVSSRRPRTGRIF</sequence>
<dbReference type="EMBL" id="FUEG01000020">
    <property type="protein sequence ID" value="SJL13659.1"/>
    <property type="molecule type" value="Genomic_DNA"/>
</dbReference>
<dbReference type="SUPFAM" id="SSF52047">
    <property type="entry name" value="RNI-like"/>
    <property type="match status" value="1"/>
</dbReference>
<dbReference type="OrthoDB" id="2986625at2759"/>
<dbReference type="Gene3D" id="3.80.10.10">
    <property type="entry name" value="Ribonuclease Inhibitor"/>
    <property type="match status" value="1"/>
</dbReference>
<accession>A0A284RY36</accession>
<evidence type="ECO:0008006" key="3">
    <source>
        <dbReference type="Google" id="ProtNLM"/>
    </source>
</evidence>
<organism evidence="1 2">
    <name type="scientific">Armillaria ostoyae</name>
    <name type="common">Armillaria root rot fungus</name>
    <dbReference type="NCBI Taxonomy" id="47428"/>
    <lineage>
        <taxon>Eukaryota</taxon>
        <taxon>Fungi</taxon>
        <taxon>Dikarya</taxon>
        <taxon>Basidiomycota</taxon>
        <taxon>Agaricomycotina</taxon>
        <taxon>Agaricomycetes</taxon>
        <taxon>Agaricomycetidae</taxon>
        <taxon>Agaricales</taxon>
        <taxon>Marasmiineae</taxon>
        <taxon>Physalacriaceae</taxon>
        <taxon>Armillaria</taxon>
    </lineage>
</organism>
<dbReference type="AlphaFoldDB" id="A0A284RY36"/>